<evidence type="ECO:0000313" key="4">
    <source>
        <dbReference type="Proteomes" id="UP000887574"/>
    </source>
</evidence>
<evidence type="ECO:0000256" key="1">
    <source>
        <dbReference type="ARBA" id="ARBA00004173"/>
    </source>
</evidence>
<evidence type="ECO:0000256" key="2">
    <source>
        <dbReference type="ARBA" id="ARBA00023128"/>
    </source>
</evidence>
<name>A0A915EGX8_9BILA</name>
<dbReference type="Pfam" id="PF02297">
    <property type="entry name" value="COX6B"/>
    <property type="match status" value="1"/>
</dbReference>
<keyword evidence="3" id="KW-1015">Disulfide bond</keyword>
<organism evidence="4 5">
    <name type="scientific">Ditylenchus dipsaci</name>
    <dbReference type="NCBI Taxonomy" id="166011"/>
    <lineage>
        <taxon>Eukaryota</taxon>
        <taxon>Metazoa</taxon>
        <taxon>Ecdysozoa</taxon>
        <taxon>Nematoda</taxon>
        <taxon>Chromadorea</taxon>
        <taxon>Rhabditida</taxon>
        <taxon>Tylenchina</taxon>
        <taxon>Tylenchomorpha</taxon>
        <taxon>Sphaerularioidea</taxon>
        <taxon>Anguinidae</taxon>
        <taxon>Anguininae</taxon>
        <taxon>Ditylenchus</taxon>
    </lineage>
</organism>
<keyword evidence="4" id="KW-1185">Reference proteome</keyword>
<dbReference type="SUPFAM" id="SSF47694">
    <property type="entry name" value="Cytochrome c oxidase subunit h"/>
    <property type="match status" value="1"/>
</dbReference>
<dbReference type="InterPro" id="IPR003213">
    <property type="entry name" value="Cyt_c_oxidase_su6B"/>
</dbReference>
<proteinExistence type="predicted"/>
<sequence>MDIPDTTGERLEKFWEKNGPVFPHPDHPGWYDKGQNETLSKELSWAAPYDARYPQIRKQRHCFDYYTDFFRCKELMGDDYQPCKFFQNVYKDMCKTSWTDKWDEWRENNAFPARFDR</sequence>
<keyword evidence="2" id="KW-0496">Mitochondrion</keyword>
<dbReference type="Gene3D" id="1.10.10.140">
    <property type="entry name" value="Cytochrome c oxidase, subunit VIb"/>
    <property type="match status" value="1"/>
</dbReference>
<accession>A0A915EGX8</accession>
<dbReference type="WBParaSite" id="jg5229">
    <property type="protein sequence ID" value="jg5229"/>
    <property type="gene ID" value="jg5229"/>
</dbReference>
<dbReference type="GO" id="GO:0005739">
    <property type="term" value="C:mitochondrion"/>
    <property type="evidence" value="ECO:0007669"/>
    <property type="project" value="UniProtKB-SubCell"/>
</dbReference>
<dbReference type="InterPro" id="IPR036549">
    <property type="entry name" value="CX6/COA6-like_sf"/>
</dbReference>
<dbReference type="Proteomes" id="UP000887574">
    <property type="component" value="Unplaced"/>
</dbReference>
<dbReference type="CDD" id="cd00926">
    <property type="entry name" value="Cyt_c_Oxidase_VIb"/>
    <property type="match status" value="1"/>
</dbReference>
<dbReference type="InterPro" id="IPR048280">
    <property type="entry name" value="COX6B-like"/>
</dbReference>
<evidence type="ECO:0000313" key="5">
    <source>
        <dbReference type="WBParaSite" id="jg5229"/>
    </source>
</evidence>
<dbReference type="PANTHER" id="PTHR11387">
    <property type="entry name" value="CYTOCHROME C OXIDASE SUBUNIT 6B"/>
    <property type="match status" value="1"/>
</dbReference>
<protein>
    <submittedName>
        <fullName evidence="5">Cytochrome c oxidase subunit VIb</fullName>
    </submittedName>
</protein>
<dbReference type="GO" id="GO:0045277">
    <property type="term" value="C:respiratory chain complex IV"/>
    <property type="evidence" value="ECO:0007669"/>
    <property type="project" value="InterPro"/>
</dbReference>
<reference evidence="5" key="1">
    <citation type="submission" date="2022-11" db="UniProtKB">
        <authorList>
            <consortium name="WormBaseParasite"/>
        </authorList>
    </citation>
    <scope>IDENTIFICATION</scope>
</reference>
<comment type="subcellular location">
    <subcellularLocation>
        <location evidence="1">Mitochondrion</location>
    </subcellularLocation>
</comment>
<evidence type="ECO:0000256" key="3">
    <source>
        <dbReference type="ARBA" id="ARBA00023157"/>
    </source>
</evidence>
<dbReference type="AlphaFoldDB" id="A0A915EGX8"/>